<evidence type="ECO:0000313" key="1">
    <source>
        <dbReference type="EMBL" id="PXW94421.1"/>
    </source>
</evidence>
<evidence type="ECO:0000313" key="2">
    <source>
        <dbReference type="Proteomes" id="UP000247811"/>
    </source>
</evidence>
<sequence length="80" mass="9246">MTRTHRKAGSTLPCPAIPFRPARTATEIAAQLERDRVLDEFSIRFDGVLYEHAGRRYRQLDDAIRQAWQGLRPGDRRPVD</sequence>
<comment type="caution">
    <text evidence="1">The sequence shown here is derived from an EMBL/GenBank/DDBJ whole genome shotgun (WGS) entry which is preliminary data.</text>
</comment>
<gene>
    <name evidence="1" type="ORF">C7444_114120</name>
</gene>
<dbReference type="AlphaFoldDB" id="A0A318H8Q5"/>
<protein>
    <submittedName>
        <fullName evidence="1">Uncharacterized protein</fullName>
    </submittedName>
</protein>
<dbReference type="EMBL" id="QJJS01000014">
    <property type="protein sequence ID" value="PXW94421.1"/>
    <property type="molecule type" value="Genomic_DNA"/>
</dbReference>
<name>A0A318H8Q5_9BURK</name>
<organism evidence="1 2">
    <name type="scientific">Sphaerotilus hippei</name>
    <dbReference type="NCBI Taxonomy" id="744406"/>
    <lineage>
        <taxon>Bacteria</taxon>
        <taxon>Pseudomonadati</taxon>
        <taxon>Pseudomonadota</taxon>
        <taxon>Betaproteobacteria</taxon>
        <taxon>Burkholderiales</taxon>
        <taxon>Sphaerotilaceae</taxon>
        <taxon>Sphaerotilus</taxon>
    </lineage>
</organism>
<keyword evidence="2" id="KW-1185">Reference proteome</keyword>
<proteinExistence type="predicted"/>
<dbReference type="RefSeq" id="WP_110401598.1">
    <property type="nucleotide sequence ID" value="NZ_QJJS01000014.1"/>
</dbReference>
<dbReference type="Proteomes" id="UP000247811">
    <property type="component" value="Unassembled WGS sequence"/>
</dbReference>
<reference evidence="1 2" key="1">
    <citation type="submission" date="2018-05" db="EMBL/GenBank/DDBJ databases">
        <title>Genomic Encyclopedia of Type Strains, Phase IV (KMG-IV): sequencing the most valuable type-strain genomes for metagenomic binning, comparative biology and taxonomic classification.</title>
        <authorList>
            <person name="Goeker M."/>
        </authorList>
    </citation>
    <scope>NUCLEOTIDE SEQUENCE [LARGE SCALE GENOMIC DNA]</scope>
    <source>
        <strain evidence="1 2">DSM 566</strain>
    </source>
</reference>
<accession>A0A318H8Q5</accession>